<dbReference type="Proteomes" id="UP000593571">
    <property type="component" value="Unassembled WGS sequence"/>
</dbReference>
<organism evidence="2 3">
    <name type="scientific">Rousettus aegyptiacus</name>
    <name type="common">Egyptian fruit bat</name>
    <name type="synonym">Pteropus aegyptiacus</name>
    <dbReference type="NCBI Taxonomy" id="9407"/>
    <lineage>
        <taxon>Eukaryota</taxon>
        <taxon>Metazoa</taxon>
        <taxon>Chordata</taxon>
        <taxon>Craniata</taxon>
        <taxon>Vertebrata</taxon>
        <taxon>Euteleostomi</taxon>
        <taxon>Mammalia</taxon>
        <taxon>Eutheria</taxon>
        <taxon>Laurasiatheria</taxon>
        <taxon>Chiroptera</taxon>
        <taxon>Yinpterochiroptera</taxon>
        <taxon>Pteropodoidea</taxon>
        <taxon>Pteropodidae</taxon>
        <taxon>Rousettinae</taxon>
        <taxon>Rousettus</taxon>
    </lineage>
</organism>
<gene>
    <name evidence="2" type="ORF">HJG63_009806</name>
</gene>
<reference evidence="2 3" key="1">
    <citation type="journal article" date="2020" name="Nature">
        <title>Six reference-quality genomes reveal evolution of bat adaptations.</title>
        <authorList>
            <person name="Jebb D."/>
            <person name="Huang Z."/>
            <person name="Pippel M."/>
            <person name="Hughes G.M."/>
            <person name="Lavrichenko K."/>
            <person name="Devanna P."/>
            <person name="Winkler S."/>
            <person name="Jermiin L.S."/>
            <person name="Skirmuntt E.C."/>
            <person name="Katzourakis A."/>
            <person name="Burkitt-Gray L."/>
            <person name="Ray D.A."/>
            <person name="Sullivan K.A.M."/>
            <person name="Roscito J.G."/>
            <person name="Kirilenko B.M."/>
            <person name="Davalos L.M."/>
            <person name="Corthals A.P."/>
            <person name="Power M.L."/>
            <person name="Jones G."/>
            <person name="Ransome R.D."/>
            <person name="Dechmann D.K.N."/>
            <person name="Locatelli A.G."/>
            <person name="Puechmaille S.J."/>
            <person name="Fedrigo O."/>
            <person name="Jarvis E.D."/>
            <person name="Hiller M."/>
            <person name="Vernes S.C."/>
            <person name="Myers E.W."/>
            <person name="Teeling E.C."/>
        </authorList>
    </citation>
    <scope>NUCLEOTIDE SEQUENCE [LARGE SCALE GENOMIC DNA]</scope>
    <source>
        <strain evidence="2">MRouAeg1</strain>
        <tissue evidence="2">Muscle</tissue>
    </source>
</reference>
<evidence type="ECO:0000256" key="1">
    <source>
        <dbReference type="SAM" id="MobiDB-lite"/>
    </source>
</evidence>
<sequence>MIRSRSRKFLDLGSRPRGGESGVWLSAQSTAHGPGNLLRMQSLRPPRQTCMSRFGAVTRPPSGHKREEHWPQRTAVMTSIANDQKSNPFPPCPSPAGLFGDVICDVTVPSDPKAKNKGTVNSA</sequence>
<accession>A0A7J8BEL7</accession>
<keyword evidence="3" id="KW-1185">Reference proteome</keyword>
<dbReference type="EMBL" id="JACASE010000017">
    <property type="protein sequence ID" value="KAF6397144.1"/>
    <property type="molecule type" value="Genomic_DNA"/>
</dbReference>
<proteinExistence type="predicted"/>
<comment type="caution">
    <text evidence="2">The sequence shown here is derived from an EMBL/GenBank/DDBJ whole genome shotgun (WGS) entry which is preliminary data.</text>
</comment>
<protein>
    <submittedName>
        <fullName evidence="2">Uncharacterized protein</fullName>
    </submittedName>
</protein>
<dbReference type="AlphaFoldDB" id="A0A7J8BEL7"/>
<evidence type="ECO:0000313" key="3">
    <source>
        <dbReference type="Proteomes" id="UP000593571"/>
    </source>
</evidence>
<evidence type="ECO:0000313" key="2">
    <source>
        <dbReference type="EMBL" id="KAF6397144.1"/>
    </source>
</evidence>
<name>A0A7J8BEL7_ROUAE</name>
<feature type="region of interest" description="Disordered" evidence="1">
    <location>
        <begin position="1"/>
        <end position="37"/>
    </location>
</feature>